<dbReference type="RefSeq" id="WP_307447269.1">
    <property type="nucleotide sequence ID" value="NZ_JAUTAL010000001.1"/>
</dbReference>
<dbReference type="EMBL" id="JAUTAL010000001">
    <property type="protein sequence ID" value="MDQ1095865.1"/>
    <property type="molecule type" value="Genomic_DNA"/>
</dbReference>
<organism evidence="1 2">
    <name type="scientific">Chryseobacterium camelliae</name>
    <dbReference type="NCBI Taxonomy" id="1265445"/>
    <lineage>
        <taxon>Bacteria</taxon>
        <taxon>Pseudomonadati</taxon>
        <taxon>Bacteroidota</taxon>
        <taxon>Flavobacteriia</taxon>
        <taxon>Flavobacteriales</taxon>
        <taxon>Weeksellaceae</taxon>
        <taxon>Chryseobacterium group</taxon>
        <taxon>Chryseobacterium</taxon>
    </lineage>
</organism>
<evidence type="ECO:0000313" key="1">
    <source>
        <dbReference type="EMBL" id="MDQ1095865.1"/>
    </source>
</evidence>
<reference evidence="1 2" key="1">
    <citation type="submission" date="2023-07" db="EMBL/GenBank/DDBJ databases">
        <title>Functional and genomic diversity of the sorghum phyllosphere microbiome.</title>
        <authorList>
            <person name="Shade A."/>
        </authorList>
    </citation>
    <scope>NUCLEOTIDE SEQUENCE [LARGE SCALE GENOMIC DNA]</scope>
    <source>
        <strain evidence="1 2">SORGH_AS_1064</strain>
    </source>
</reference>
<evidence type="ECO:0000313" key="2">
    <source>
        <dbReference type="Proteomes" id="UP001225072"/>
    </source>
</evidence>
<protein>
    <submittedName>
        <fullName evidence="1">Uncharacterized protein</fullName>
    </submittedName>
</protein>
<gene>
    <name evidence="1" type="ORF">QE404_001012</name>
</gene>
<name>A0ABU0TFM7_9FLAO</name>
<comment type="caution">
    <text evidence="1">The sequence shown here is derived from an EMBL/GenBank/DDBJ whole genome shotgun (WGS) entry which is preliminary data.</text>
</comment>
<proteinExistence type="predicted"/>
<accession>A0ABU0TFM7</accession>
<sequence>MSNIKSTNGTINPFYAVEIGSIVKSDTGRFFTSVIKGDITKMVPDKEVKQTMTGGSSYVYTDRLNQGSIGVSGSYGISGLASINAGLSVYAGNSAAELTKKVAVNYNVQMLSGVEYINFNDLKAEDLINSLQANPKQMALQALDNYNALMKKLGTDNLLTVMQSPDAHPEIVSLVNAWVKSVQLFFQKHGDGMVVGVVWGGMGTVSLEMISSSGESSWKYGGKGNFTYSGVGKAITVEAAYDGSNSRRESTVNVTTSSWSSGGCVQQQIAAWSQVVEGKAFSDISSISLLEKAPPVSSVANAPKIPEFKTPEKDPKVTEKVNEIKNLTNLDALAKTSAFEEAKKKEKDLTLEEFLKRSEKKADPKPVDDLKKEVANNNLDVLKRNDALKTLVPDNELMVMRPSGAALAKEKVQLGKKDDNYTVLGVWISNWPDLFPWMATGYLNAIDDLSSTQELLKKQSMIQDFLSLGKTYYMLDASGISASNFKMSPFNQIAASFSQQAGYIRDNFDDESVIENAYNQLSTDAQKIYTKWNEIKFLRSAELGLGVLYKGEKSITNDIVKTEFNSGYTNVWYKTEDCSFLPNNYSAFSGFLKVLPFLTPSGDIYAFGPSQMVLNQINSDGAKFSKNPLIAAKFEVDMEKRVLKKGDVVLYPVKFSAAKDISSTWQGQSISTNIASIKNINEHLENAVKKMKDLNVYSFSSSSWQPDWTPEDYYSINSIKKQYIGIVDELHNVFGN</sequence>
<dbReference type="Proteomes" id="UP001225072">
    <property type="component" value="Unassembled WGS sequence"/>
</dbReference>
<keyword evidence="2" id="KW-1185">Reference proteome</keyword>